<feature type="coiled-coil region" evidence="1">
    <location>
        <begin position="237"/>
        <end position="264"/>
    </location>
</feature>
<evidence type="ECO:0000256" key="2">
    <source>
        <dbReference type="SAM" id="MobiDB-lite"/>
    </source>
</evidence>
<evidence type="ECO:0000313" key="5">
    <source>
        <dbReference type="Proteomes" id="UP000779233"/>
    </source>
</evidence>
<feature type="signal peptide" evidence="3">
    <location>
        <begin position="1"/>
        <end position="24"/>
    </location>
</feature>
<gene>
    <name evidence="4" type="ORF">PVW1_050009100</name>
</gene>
<evidence type="ECO:0000256" key="3">
    <source>
        <dbReference type="SAM" id="SignalP"/>
    </source>
</evidence>
<name>A0A8S4HBM8_PLAVI</name>
<keyword evidence="1" id="KW-0175">Coiled coil</keyword>
<feature type="chain" id="PRO_5035807010" evidence="3">
    <location>
        <begin position="25"/>
        <end position="406"/>
    </location>
</feature>
<protein>
    <submittedName>
        <fullName evidence="4">(malaria parasite P. vivax) hypothetical protein</fullName>
    </submittedName>
</protein>
<accession>A0A8S4HBM8</accession>
<comment type="caution">
    <text evidence="4">The sequence shown here is derived from an EMBL/GenBank/DDBJ whole genome shotgun (WGS) entry which is preliminary data.</text>
</comment>
<sequence length="406" mass="48372">MTFKSGAAFLSILTLSFLIRSISCDTEKSFFKRLLKVRCKDDNHEVAHKPIYVKGRQEEKKAKQDDDYTLNNSEFYSELRSDLRTNLKNLFKYESTKKEHKNSATQRKEEETWKDKGMLRSEIRRRPKYDLKSLLSKDDKRTEMRQITYPQKLGHKELEMENLIEPGKNDYKIVEAGRIRQPLENGYETVEMGQIAEPEENHYEPVEIGQIAEPDENDYEIIEIGQIAEPEEEKVAEKVAEKKAEKVAERRAEKEEEKAETRAQLLNPFNFENIIAKEWKQLDDIDNRAWADIANSCQIALTYGLHSDPNRYSKMDKWKNQHKTFCHMRYIKNRTDKRRLDDFMSRLRTLKGGKRYEELWKAESEKWEVIKYLKKSSDENWNKNLKQSWARWFRTEIPEANFDAFI</sequence>
<proteinExistence type="predicted"/>
<reference evidence="4" key="1">
    <citation type="submission" date="2021-09" db="EMBL/GenBank/DDBJ databases">
        <authorList>
            <consortium name="Pathogen Informatics"/>
        </authorList>
    </citation>
    <scope>NUCLEOTIDE SEQUENCE</scope>
    <source>
        <strain evidence="4">PvW1</strain>
    </source>
</reference>
<feature type="compositionally biased region" description="Basic and acidic residues" evidence="2">
    <location>
        <begin position="106"/>
        <end position="115"/>
    </location>
</feature>
<organism evidence="4 5">
    <name type="scientific">Plasmodium vivax</name>
    <name type="common">malaria parasite P. vivax</name>
    <dbReference type="NCBI Taxonomy" id="5855"/>
    <lineage>
        <taxon>Eukaryota</taxon>
        <taxon>Sar</taxon>
        <taxon>Alveolata</taxon>
        <taxon>Apicomplexa</taxon>
        <taxon>Aconoidasida</taxon>
        <taxon>Haemosporida</taxon>
        <taxon>Plasmodiidae</taxon>
        <taxon>Plasmodium</taxon>
        <taxon>Plasmodium (Plasmodium)</taxon>
    </lineage>
</organism>
<dbReference type="EMBL" id="CAJZCX010000010">
    <property type="protein sequence ID" value="CAG9479623.1"/>
    <property type="molecule type" value="Genomic_DNA"/>
</dbReference>
<dbReference type="VEuPathDB" id="PlasmoDB:PVPAM_050011700"/>
<evidence type="ECO:0000256" key="1">
    <source>
        <dbReference type="SAM" id="Coils"/>
    </source>
</evidence>
<feature type="region of interest" description="Disordered" evidence="2">
    <location>
        <begin position="96"/>
        <end position="115"/>
    </location>
</feature>
<dbReference type="Proteomes" id="UP000779233">
    <property type="component" value="Unassembled WGS sequence"/>
</dbReference>
<dbReference type="AlphaFoldDB" id="A0A8S4HBM8"/>
<evidence type="ECO:0000313" key="4">
    <source>
        <dbReference type="EMBL" id="CAG9479623.1"/>
    </source>
</evidence>
<keyword evidence="3" id="KW-0732">Signal</keyword>